<accession>A0A9N9AIW5</accession>
<comment type="caution">
    <text evidence="2">The sequence shown here is derived from an EMBL/GenBank/DDBJ whole genome shotgun (WGS) entry which is preliminary data.</text>
</comment>
<evidence type="ECO:0000313" key="3">
    <source>
        <dbReference type="Proteomes" id="UP000789396"/>
    </source>
</evidence>
<feature type="compositionally biased region" description="Basic and acidic residues" evidence="1">
    <location>
        <begin position="58"/>
        <end position="83"/>
    </location>
</feature>
<gene>
    <name evidence="2" type="ORF">RFULGI_LOCUS3855</name>
</gene>
<dbReference type="EMBL" id="CAJVPZ010003583">
    <property type="protein sequence ID" value="CAG8532498.1"/>
    <property type="molecule type" value="Genomic_DNA"/>
</dbReference>
<feature type="compositionally biased region" description="Low complexity" evidence="1">
    <location>
        <begin position="45"/>
        <end position="56"/>
    </location>
</feature>
<feature type="region of interest" description="Disordered" evidence="1">
    <location>
        <begin position="38"/>
        <end position="83"/>
    </location>
</feature>
<keyword evidence="3" id="KW-1185">Reference proteome</keyword>
<sequence>MDKQYKPYVEPEARKGIKYDLSPGKYLELLRESLGIVSKPKTDDTTMTTESTVTKSPGEPKEQIEHTSAKTEPEQKTEKVYERESSVVSDGRFDFGVVIGVLEEKISYEAYNLTKISEHNIIVTTYRNMCQNIKTSIAGRLSQNFRALEDRRRFLEDRCRFLDVCRF</sequence>
<proteinExistence type="predicted"/>
<dbReference type="AlphaFoldDB" id="A0A9N9AIW5"/>
<name>A0A9N9AIW5_9GLOM</name>
<dbReference type="Proteomes" id="UP000789396">
    <property type="component" value="Unassembled WGS sequence"/>
</dbReference>
<dbReference type="OrthoDB" id="408933at2759"/>
<reference evidence="2" key="1">
    <citation type="submission" date="2021-06" db="EMBL/GenBank/DDBJ databases">
        <authorList>
            <person name="Kallberg Y."/>
            <person name="Tangrot J."/>
            <person name="Rosling A."/>
        </authorList>
    </citation>
    <scope>NUCLEOTIDE SEQUENCE</scope>
    <source>
        <strain evidence="2">IN212</strain>
    </source>
</reference>
<evidence type="ECO:0000313" key="2">
    <source>
        <dbReference type="EMBL" id="CAG8532498.1"/>
    </source>
</evidence>
<protein>
    <submittedName>
        <fullName evidence="2">1342_t:CDS:1</fullName>
    </submittedName>
</protein>
<organism evidence="2 3">
    <name type="scientific">Racocetra fulgida</name>
    <dbReference type="NCBI Taxonomy" id="60492"/>
    <lineage>
        <taxon>Eukaryota</taxon>
        <taxon>Fungi</taxon>
        <taxon>Fungi incertae sedis</taxon>
        <taxon>Mucoromycota</taxon>
        <taxon>Glomeromycotina</taxon>
        <taxon>Glomeromycetes</taxon>
        <taxon>Diversisporales</taxon>
        <taxon>Gigasporaceae</taxon>
        <taxon>Racocetra</taxon>
    </lineage>
</organism>
<evidence type="ECO:0000256" key="1">
    <source>
        <dbReference type="SAM" id="MobiDB-lite"/>
    </source>
</evidence>